<geneLocation type="plasmid" evidence="1 2">
    <name>pAtK84c</name>
</geneLocation>
<sequence length="94" mass="10454">MPIVSVFYPLGHLRSQPDDERCDRKILFWPGLNQKGGVAKLARKKLVAALAPSYSVILLPQPSRCSCYSRNVEINSLSLNKKSGILDWLCATPI</sequence>
<keyword evidence="1" id="KW-0614">Plasmid</keyword>
<dbReference type="HOGENOM" id="CLU_2379838_0_0_5"/>
<dbReference type="AlphaFoldDB" id="B9JQ64"/>
<dbReference type="Proteomes" id="UP000001600">
    <property type="component" value="Plasmid pAtK84c"/>
</dbReference>
<name>B9JQ64_RHIR8</name>
<evidence type="ECO:0000313" key="1">
    <source>
        <dbReference type="EMBL" id="ACM31283.1"/>
    </source>
</evidence>
<organism evidence="1 2">
    <name type="scientific">Rhizobium rhizogenes (strain K84 / ATCC BAA-868)</name>
    <name type="common">Agrobacterium radiobacter</name>
    <dbReference type="NCBI Taxonomy" id="311403"/>
    <lineage>
        <taxon>Bacteria</taxon>
        <taxon>Pseudomonadati</taxon>
        <taxon>Pseudomonadota</taxon>
        <taxon>Alphaproteobacteria</taxon>
        <taxon>Hyphomicrobiales</taxon>
        <taxon>Rhizobiaceae</taxon>
        <taxon>Rhizobium/Agrobacterium group</taxon>
        <taxon>Rhizobium</taxon>
    </lineage>
</organism>
<proteinExistence type="predicted"/>
<accession>B9JQ64</accession>
<evidence type="ECO:0000313" key="2">
    <source>
        <dbReference type="Proteomes" id="UP000001600"/>
    </source>
</evidence>
<gene>
    <name evidence="1" type="ordered locus">Arad_12268</name>
</gene>
<protein>
    <submittedName>
        <fullName evidence="1">Uncharacterized protein</fullName>
    </submittedName>
</protein>
<reference evidence="1 2" key="1">
    <citation type="journal article" date="2009" name="J. Bacteriol.">
        <title>Genome sequences of three Agrobacterium biovars help elucidate the evolution of multichromosome genomes in bacteria.</title>
        <authorList>
            <person name="Slater S.C."/>
            <person name="Goldman B.S."/>
            <person name="Goodner B."/>
            <person name="Setubal J.C."/>
            <person name="Farrand S.K."/>
            <person name="Nester E.W."/>
            <person name="Burr T.J."/>
            <person name="Banta L."/>
            <person name="Dickerman A.W."/>
            <person name="Paulsen I."/>
            <person name="Otten L."/>
            <person name="Suen G."/>
            <person name="Welch R."/>
            <person name="Almeida N.F."/>
            <person name="Arnold F."/>
            <person name="Burton O.T."/>
            <person name="Du Z."/>
            <person name="Ewing A."/>
            <person name="Godsy E."/>
            <person name="Heisel S."/>
            <person name="Houmiel K.L."/>
            <person name="Jhaveri J."/>
            <person name="Lu J."/>
            <person name="Miller N.M."/>
            <person name="Norton S."/>
            <person name="Chen Q."/>
            <person name="Phoolcharoen W."/>
            <person name="Ohlin V."/>
            <person name="Ondrusek D."/>
            <person name="Pride N."/>
            <person name="Stricklin S.L."/>
            <person name="Sun J."/>
            <person name="Wheeler C."/>
            <person name="Wilson L."/>
            <person name="Zhu H."/>
            <person name="Wood D.W."/>
        </authorList>
    </citation>
    <scope>NUCLEOTIDE SEQUENCE [LARGE SCALE GENOMIC DNA]</scope>
    <source>
        <strain evidence="2">K84 / ATCC BAA-868</strain>
        <plasmid evidence="1 2">pAtK84c</plasmid>
    </source>
</reference>
<dbReference type="KEGG" id="ara:Arad_12268"/>
<dbReference type="EMBL" id="CP000631">
    <property type="protein sequence ID" value="ACM31283.1"/>
    <property type="molecule type" value="Genomic_DNA"/>
</dbReference>